<dbReference type="PANTHER" id="PTHR42101">
    <property type="entry name" value="CHROMOSOME 16, WHOLE GENOME SHOTGUN SEQUENCE"/>
    <property type="match status" value="1"/>
</dbReference>
<feature type="transmembrane region" description="Helical" evidence="1">
    <location>
        <begin position="83"/>
        <end position="100"/>
    </location>
</feature>
<dbReference type="Proteomes" id="UP000316270">
    <property type="component" value="Chromosome 13"/>
</dbReference>
<keyword evidence="3" id="KW-1185">Reference proteome</keyword>
<gene>
    <name evidence="2" type="ORF">FKW77_008036</name>
</gene>
<dbReference type="OrthoDB" id="3177213at2759"/>
<organism evidence="2 3">
    <name type="scientific">Venturia effusa</name>
    <dbReference type="NCBI Taxonomy" id="50376"/>
    <lineage>
        <taxon>Eukaryota</taxon>
        <taxon>Fungi</taxon>
        <taxon>Dikarya</taxon>
        <taxon>Ascomycota</taxon>
        <taxon>Pezizomycotina</taxon>
        <taxon>Dothideomycetes</taxon>
        <taxon>Pleosporomycetidae</taxon>
        <taxon>Venturiales</taxon>
        <taxon>Venturiaceae</taxon>
        <taxon>Venturia</taxon>
    </lineage>
</organism>
<name>A0A517LJA3_9PEZI</name>
<keyword evidence="1" id="KW-0472">Membrane</keyword>
<protein>
    <submittedName>
        <fullName evidence="2">Uncharacterized protein</fullName>
    </submittedName>
</protein>
<reference evidence="2 3" key="1">
    <citation type="submission" date="2019-07" db="EMBL/GenBank/DDBJ databases">
        <title>Finished genome of Venturia effusa.</title>
        <authorList>
            <person name="Young C.A."/>
            <person name="Cox M.P."/>
            <person name="Ganley A.R.D."/>
            <person name="David W.J."/>
        </authorList>
    </citation>
    <scope>NUCLEOTIDE SEQUENCE [LARGE SCALE GENOMIC DNA]</scope>
    <source>
        <strain evidence="3">albino</strain>
    </source>
</reference>
<dbReference type="AlphaFoldDB" id="A0A517LJA3"/>
<proteinExistence type="predicted"/>
<feature type="transmembrane region" description="Helical" evidence="1">
    <location>
        <begin position="285"/>
        <end position="304"/>
    </location>
</feature>
<keyword evidence="1" id="KW-0812">Transmembrane</keyword>
<feature type="transmembrane region" description="Helical" evidence="1">
    <location>
        <begin position="254"/>
        <end position="273"/>
    </location>
</feature>
<feature type="transmembrane region" description="Helical" evidence="1">
    <location>
        <begin position="469"/>
        <end position="488"/>
    </location>
</feature>
<dbReference type="EMBL" id="CP042197">
    <property type="protein sequence ID" value="QDS75713.1"/>
    <property type="molecule type" value="Genomic_DNA"/>
</dbReference>
<dbReference type="Pfam" id="PF06772">
    <property type="entry name" value="LtrA"/>
    <property type="match status" value="1"/>
</dbReference>
<sequence>MGLFKRGAAAFHGVSGHPRRLERTSHKEVPWIDDPFKGAKKGETLVFAQRHEADTIELFFDLFFVANLATFTAYHAILNLESFAGYVGFFAIIWSTWFQVTLHDVRFSRDSVYERVCKVVQMIVFVGFALVGSKFQPTSKKATDTANFRVLCYVLGMSRLLFAIQYLVVLLFSIKNKAKKLLLPLAICVLTFFTAAAIFFAMVLAFKDNEKQTNRSIFAIWWLVQLLEGVVIIAVSCTWRTLSFKATHLVERMGLLTLIVIGEGAIGVTKTIAKIMGKTGPTVDGSFLICCIILILVFFWMLYFDNQPKQHYGTIRQQIWSVLHFPLHLAIVGVVEGAQQMVLAHYTLSTTNKFREKVADYCVKKNYDGAKLTGALLTALKSYAFEDKPETYQSSRMILKEVYALGNRTGVCAKSGLRAQNATNGGFHDYDYLVLEFTGAIFAGNGAKLPKGLDPTLAASSAFRIAFQYYWVAFAVVLICSMIFLQLVRKSRKADIFDHVGMVTRTIGVLTSTILFGYTFKTHKGIPGTVSNTVAKLLEGPMIVPIVTLLLFVILGMDQLARSYCNRKLKKLGLYVEPAGHGHGHDEHGHDGHSHHDHKAYMSSGTEMHTPGYVGVSEGHVQQQHGRPAQAQPHY</sequence>
<dbReference type="InterPro" id="IPR010640">
    <property type="entry name" value="Low_temperature_requirement_A"/>
</dbReference>
<keyword evidence="1" id="KW-1133">Transmembrane helix</keyword>
<feature type="transmembrane region" description="Helical" evidence="1">
    <location>
        <begin position="540"/>
        <end position="561"/>
    </location>
</feature>
<feature type="transmembrane region" description="Helical" evidence="1">
    <location>
        <begin position="181"/>
        <end position="206"/>
    </location>
</feature>
<dbReference type="STRING" id="50376.A0A517LJA3"/>
<evidence type="ECO:0000313" key="3">
    <source>
        <dbReference type="Proteomes" id="UP000316270"/>
    </source>
</evidence>
<accession>A0A517LJA3</accession>
<evidence type="ECO:0000256" key="1">
    <source>
        <dbReference type="SAM" id="Phobius"/>
    </source>
</evidence>
<feature type="transmembrane region" description="Helical" evidence="1">
    <location>
        <begin position="218"/>
        <end position="242"/>
    </location>
</feature>
<feature type="transmembrane region" description="Helical" evidence="1">
    <location>
        <begin position="58"/>
        <end position="77"/>
    </location>
</feature>
<feature type="transmembrane region" description="Helical" evidence="1">
    <location>
        <begin position="153"/>
        <end position="174"/>
    </location>
</feature>
<feature type="transmembrane region" description="Helical" evidence="1">
    <location>
        <begin position="500"/>
        <end position="520"/>
    </location>
</feature>
<dbReference type="PANTHER" id="PTHR42101:SF1">
    <property type="entry name" value="LOW TEMPERATURE REQUIREMENT A"/>
    <property type="match status" value="1"/>
</dbReference>
<evidence type="ECO:0000313" key="2">
    <source>
        <dbReference type="EMBL" id="QDS75713.1"/>
    </source>
</evidence>